<evidence type="ECO:0000313" key="1">
    <source>
        <dbReference type="EMBL" id="RTR29449.1"/>
    </source>
</evidence>
<evidence type="ECO:0000313" key="2">
    <source>
        <dbReference type="Proteomes" id="UP000277766"/>
    </source>
</evidence>
<reference evidence="1 2" key="1">
    <citation type="submission" date="2018-12" db="EMBL/GenBank/DDBJ databases">
        <title>Deinococcus radiophilus ATCC 27603 genome sequencing and assembly.</title>
        <authorList>
            <person name="Maclea K.S."/>
            <person name="Maynard C.R."/>
        </authorList>
    </citation>
    <scope>NUCLEOTIDE SEQUENCE [LARGE SCALE GENOMIC DNA]</scope>
    <source>
        <strain evidence="1 2">ATCC 27603</strain>
    </source>
</reference>
<protein>
    <recommendedName>
        <fullName evidence="3">RHS repeat protein</fullName>
    </recommendedName>
</protein>
<evidence type="ECO:0008006" key="3">
    <source>
        <dbReference type="Google" id="ProtNLM"/>
    </source>
</evidence>
<organism evidence="1 2">
    <name type="scientific">Deinococcus radiophilus</name>
    <dbReference type="NCBI Taxonomy" id="32062"/>
    <lineage>
        <taxon>Bacteria</taxon>
        <taxon>Thermotogati</taxon>
        <taxon>Deinococcota</taxon>
        <taxon>Deinococci</taxon>
        <taxon>Deinococcales</taxon>
        <taxon>Deinococcaceae</taxon>
        <taxon>Deinococcus</taxon>
    </lineage>
</organism>
<dbReference type="RefSeq" id="WP_126351360.1">
    <property type="nucleotide sequence ID" value="NZ_JBHSVX010000001.1"/>
</dbReference>
<dbReference type="OrthoDB" id="9844209at2"/>
<dbReference type="Proteomes" id="UP000277766">
    <property type="component" value="Unassembled WGS sequence"/>
</dbReference>
<sequence>MDTNVTFVKRQIQAGEYRATTRTFHDPCSGRQEIRTLWSDSRGTVRRFRNISRNARDQTELNFWFDWAGRRDRVTSVHWQGEQKISVLRLDYDNQGHVVQTHAQPPLDRAEILRQLPPAFLQQVWASRNAALGCE</sequence>
<gene>
    <name evidence="1" type="ORF">EJ104_03415</name>
</gene>
<dbReference type="AlphaFoldDB" id="A0A431W219"/>
<dbReference type="EMBL" id="RXPE01000004">
    <property type="protein sequence ID" value="RTR29449.1"/>
    <property type="molecule type" value="Genomic_DNA"/>
</dbReference>
<proteinExistence type="predicted"/>
<keyword evidence="2" id="KW-1185">Reference proteome</keyword>
<name>A0A431W219_9DEIO</name>
<accession>A0A431W219</accession>
<comment type="caution">
    <text evidence="1">The sequence shown here is derived from an EMBL/GenBank/DDBJ whole genome shotgun (WGS) entry which is preliminary data.</text>
</comment>